<dbReference type="Proteomes" id="UP001057520">
    <property type="component" value="Chromosome"/>
</dbReference>
<dbReference type="Gene3D" id="3.30.2310.20">
    <property type="entry name" value="RelE-like"/>
    <property type="match status" value="1"/>
</dbReference>
<keyword evidence="1" id="KW-1277">Toxin-antitoxin system</keyword>
<proteinExistence type="predicted"/>
<reference evidence="2 3" key="1">
    <citation type="submission" date="2022-04" db="EMBL/GenBank/DDBJ databases">
        <title>Genome sequence of soybean root-associated Caulobacter segnis RL271.</title>
        <authorList>
            <person name="Longley R."/>
            <person name="Bonito G."/>
            <person name="Trigodet F."/>
            <person name="Crosson S."/>
            <person name="Fiebig A."/>
        </authorList>
    </citation>
    <scope>NUCLEOTIDE SEQUENCE [LARGE SCALE GENOMIC DNA]</scope>
    <source>
        <strain evidence="2 3">RL271</strain>
    </source>
</reference>
<dbReference type="InterPro" id="IPR035093">
    <property type="entry name" value="RelE/ParE_toxin_dom_sf"/>
</dbReference>
<dbReference type="Pfam" id="PF05016">
    <property type="entry name" value="ParE_toxin"/>
    <property type="match status" value="1"/>
</dbReference>
<evidence type="ECO:0000256" key="1">
    <source>
        <dbReference type="ARBA" id="ARBA00022649"/>
    </source>
</evidence>
<organism evidence="2 3">
    <name type="scientific">Caulobacter segnis</name>
    <dbReference type="NCBI Taxonomy" id="88688"/>
    <lineage>
        <taxon>Bacteria</taxon>
        <taxon>Pseudomonadati</taxon>
        <taxon>Pseudomonadota</taxon>
        <taxon>Alphaproteobacteria</taxon>
        <taxon>Caulobacterales</taxon>
        <taxon>Caulobacteraceae</taxon>
        <taxon>Caulobacter</taxon>
    </lineage>
</organism>
<dbReference type="InterPro" id="IPR007712">
    <property type="entry name" value="RelE/ParE_toxin"/>
</dbReference>
<name>A0ABY4ZRS2_9CAUL</name>
<dbReference type="EMBL" id="CP096040">
    <property type="protein sequence ID" value="USQ94889.1"/>
    <property type="molecule type" value="Genomic_DNA"/>
</dbReference>
<keyword evidence="3" id="KW-1185">Reference proteome</keyword>
<protein>
    <submittedName>
        <fullName evidence="2">Type II toxin-antitoxin system RelE/ParE family toxin</fullName>
    </submittedName>
</protein>
<accession>A0ABY4ZRS2</accession>
<evidence type="ECO:0000313" key="3">
    <source>
        <dbReference type="Proteomes" id="UP001057520"/>
    </source>
</evidence>
<evidence type="ECO:0000313" key="2">
    <source>
        <dbReference type="EMBL" id="USQ94889.1"/>
    </source>
</evidence>
<sequence length="93" mass="10644">MRRIELSRLAETDLDRLEAWLEKNGAPYAADLGVALEDAITSLGEFPERGRHSGFGELRELVVPFRTWSYVVTYSVTVSRVIIVRIHHGFEDR</sequence>
<gene>
    <name evidence="2" type="ORF">MZV50_20340</name>
</gene>